<organism evidence="3">
    <name type="scientific">freshwater metagenome</name>
    <dbReference type="NCBI Taxonomy" id="449393"/>
    <lineage>
        <taxon>unclassified sequences</taxon>
        <taxon>metagenomes</taxon>
        <taxon>ecological metagenomes</taxon>
    </lineage>
</organism>
<protein>
    <submittedName>
        <fullName evidence="3">Unannotated protein</fullName>
    </submittedName>
</protein>
<dbReference type="PANTHER" id="PTHR30476:SF0">
    <property type="entry name" value="UPF0234 PROTEIN YAJQ"/>
    <property type="match status" value="1"/>
</dbReference>
<dbReference type="InterPro" id="IPR036183">
    <property type="entry name" value="YajQ-like_sf"/>
</dbReference>
<dbReference type="Gene3D" id="3.30.70.860">
    <property type="match status" value="1"/>
</dbReference>
<sequence>MGRMPSFDIVSEVDRQEVRNAIDQAQREIANRFDFKNTNSSIEQNDLVITLRTITEDRLAALRVVLEEKLVKRGVSLKGLDYGKVEEATQNTVRQVATIKVGISSDKAREINRMIKEKGPKGVGSQTQGDSVRVTGKKRDDLQAVIALLKGADLEIPLQFENFRD</sequence>
<dbReference type="InterPro" id="IPR007551">
    <property type="entry name" value="YajQ/Smlt4090-like"/>
</dbReference>
<dbReference type="NCBIfam" id="NF003819">
    <property type="entry name" value="PRK05412.1"/>
    <property type="match status" value="1"/>
</dbReference>
<evidence type="ECO:0000256" key="1">
    <source>
        <dbReference type="ARBA" id="ARBA00022741"/>
    </source>
</evidence>
<keyword evidence="1" id="KW-0547">Nucleotide-binding</keyword>
<evidence type="ECO:0000256" key="2">
    <source>
        <dbReference type="ARBA" id="ARBA00093450"/>
    </source>
</evidence>
<dbReference type="Gene3D" id="3.30.70.990">
    <property type="entry name" value="YajQ-like, domain 2"/>
    <property type="match status" value="1"/>
</dbReference>
<dbReference type="GO" id="GO:0005829">
    <property type="term" value="C:cytosol"/>
    <property type="evidence" value="ECO:0007669"/>
    <property type="project" value="TreeGrafter"/>
</dbReference>
<dbReference type="EMBL" id="CAEZSR010000397">
    <property type="protein sequence ID" value="CAB4605267.1"/>
    <property type="molecule type" value="Genomic_DNA"/>
</dbReference>
<gene>
    <name evidence="3" type="ORF">UFOPK1493_04602</name>
</gene>
<dbReference type="AlphaFoldDB" id="A0A6J6GVD6"/>
<dbReference type="InterPro" id="IPR035570">
    <property type="entry name" value="UPF0234_N"/>
</dbReference>
<accession>A0A6J6GVD6</accession>
<dbReference type="PANTHER" id="PTHR30476">
    <property type="entry name" value="UPF0234 PROTEIN YAJQ"/>
    <property type="match status" value="1"/>
</dbReference>
<proteinExistence type="inferred from homology"/>
<comment type="similarity">
    <text evidence="2">Belongs to the YajQ family.</text>
</comment>
<dbReference type="InterPro" id="IPR035571">
    <property type="entry name" value="UPF0234-like_C"/>
</dbReference>
<dbReference type="GO" id="GO:0000166">
    <property type="term" value="F:nucleotide binding"/>
    <property type="evidence" value="ECO:0007669"/>
    <property type="project" value="UniProtKB-KW"/>
</dbReference>
<dbReference type="Pfam" id="PF04461">
    <property type="entry name" value="YajQ"/>
    <property type="match status" value="1"/>
</dbReference>
<dbReference type="SUPFAM" id="SSF89963">
    <property type="entry name" value="YajQ-like"/>
    <property type="match status" value="2"/>
</dbReference>
<dbReference type="HAMAP" id="MF_00632">
    <property type="entry name" value="UPF0234"/>
    <property type="match status" value="1"/>
</dbReference>
<reference evidence="3" key="1">
    <citation type="submission" date="2020-05" db="EMBL/GenBank/DDBJ databases">
        <authorList>
            <person name="Chiriac C."/>
            <person name="Salcher M."/>
            <person name="Ghai R."/>
            <person name="Kavagutti S V."/>
        </authorList>
    </citation>
    <scope>NUCLEOTIDE SEQUENCE</scope>
</reference>
<dbReference type="CDD" id="cd11740">
    <property type="entry name" value="YajQ_like"/>
    <property type="match status" value="1"/>
</dbReference>
<name>A0A6J6GVD6_9ZZZZ</name>
<evidence type="ECO:0000313" key="3">
    <source>
        <dbReference type="EMBL" id="CAB4605267.1"/>
    </source>
</evidence>